<keyword evidence="9 11" id="KW-0472">Membrane</keyword>
<evidence type="ECO:0000256" key="9">
    <source>
        <dbReference type="ARBA" id="ARBA00023136"/>
    </source>
</evidence>
<comment type="subunit">
    <text evidence="3">The complex is composed of two ATP-binding proteins (HrtA), two transmembrane proteins (HrtB) and a solute-binding protein.</text>
</comment>
<dbReference type="PANTHER" id="PTHR43738">
    <property type="entry name" value="ABC TRANSPORTER, MEMBRANE PROTEIN"/>
    <property type="match status" value="1"/>
</dbReference>
<gene>
    <name evidence="13" type="ORF">SAMN02910432_01208</name>
</gene>
<name>A0A1I2RH69_9LACO</name>
<evidence type="ECO:0000256" key="2">
    <source>
        <dbReference type="ARBA" id="ARBA00008697"/>
    </source>
</evidence>
<dbReference type="RefSeq" id="WP_014073029.1">
    <property type="nucleotide sequence ID" value="NZ_AYYL01000028.1"/>
</dbReference>
<comment type="subcellular location">
    <subcellularLocation>
        <location evidence="1">Cell membrane</location>
        <topology evidence="1">Multi-pass membrane protein</topology>
    </subcellularLocation>
</comment>
<sequence length="347" mass="37676">MYLAIKEIKHEKLRYGMIIAMIALISWLIFILTGLAQGLGNQNTAAIDSWNFKSIALNKDADVNLRQSLITSEQISALHLTKKETLLGQASVVAKHKKMKNTSANFIGLEKNGFIAKDIKNFPTKSGDVLLDDSFKRSGLKKGSKIKLNSEGKTFTVIGFVDDAKINISPVIYGTLSDWQSLRNVPENFKASAVASQKKGFEANDLSTYSKQKLIDNLPGYEAQNATFGLMIGFLLVISLIIMGVFQYIITIQKLANFAVLRAQGIPSSFLVKNTISQAFLLGVIGLVLGTLLTFICSLAIPSSVPLKFEPLAMLLVGFLLLIAAILGSLVPIRTILKVDPANAIGG</sequence>
<organism evidence="13 14">
    <name type="scientific">Ligilactobacillus ruminis DSM 20403 = NBRC 102161</name>
    <dbReference type="NCBI Taxonomy" id="1423798"/>
    <lineage>
        <taxon>Bacteria</taxon>
        <taxon>Bacillati</taxon>
        <taxon>Bacillota</taxon>
        <taxon>Bacilli</taxon>
        <taxon>Lactobacillales</taxon>
        <taxon>Lactobacillaceae</taxon>
        <taxon>Ligilactobacillus</taxon>
    </lineage>
</organism>
<dbReference type="PANTHER" id="PTHR43738:SF1">
    <property type="entry name" value="HEMIN TRANSPORT SYSTEM PERMEASE PROTEIN HRTB-RELATED"/>
    <property type="match status" value="1"/>
</dbReference>
<feature type="transmembrane region" description="Helical" evidence="11">
    <location>
        <begin position="279"/>
        <end position="301"/>
    </location>
</feature>
<evidence type="ECO:0000256" key="8">
    <source>
        <dbReference type="ARBA" id="ARBA00022989"/>
    </source>
</evidence>
<evidence type="ECO:0000256" key="6">
    <source>
        <dbReference type="ARBA" id="ARBA00022475"/>
    </source>
</evidence>
<keyword evidence="7 11" id="KW-0812">Transmembrane</keyword>
<comment type="similarity">
    <text evidence="2">Belongs to the ABC-4 integral membrane protein family. HrtB subfamily.</text>
</comment>
<dbReference type="GO" id="GO:0005886">
    <property type="term" value="C:plasma membrane"/>
    <property type="evidence" value="ECO:0007669"/>
    <property type="project" value="UniProtKB-SubCell"/>
</dbReference>
<evidence type="ECO:0000256" key="7">
    <source>
        <dbReference type="ARBA" id="ARBA00022692"/>
    </source>
</evidence>
<feature type="transmembrane region" description="Helical" evidence="11">
    <location>
        <begin position="313"/>
        <end position="333"/>
    </location>
</feature>
<evidence type="ECO:0000256" key="10">
    <source>
        <dbReference type="ARBA" id="ARBA00024973"/>
    </source>
</evidence>
<dbReference type="OrthoDB" id="384327at2"/>
<dbReference type="Pfam" id="PF02687">
    <property type="entry name" value="FtsX"/>
    <property type="match status" value="1"/>
</dbReference>
<evidence type="ECO:0000256" key="4">
    <source>
        <dbReference type="ARBA" id="ARBA00016962"/>
    </source>
</evidence>
<keyword evidence="5" id="KW-0813">Transport</keyword>
<evidence type="ECO:0000256" key="5">
    <source>
        <dbReference type="ARBA" id="ARBA00022448"/>
    </source>
</evidence>
<feature type="transmembrane region" description="Helical" evidence="11">
    <location>
        <begin position="15"/>
        <end position="36"/>
    </location>
</feature>
<evidence type="ECO:0000256" key="1">
    <source>
        <dbReference type="ARBA" id="ARBA00004651"/>
    </source>
</evidence>
<dbReference type="AlphaFoldDB" id="A0A1I2RH69"/>
<keyword evidence="8 11" id="KW-1133">Transmembrane helix</keyword>
<feature type="transmembrane region" description="Helical" evidence="11">
    <location>
        <begin position="228"/>
        <end position="250"/>
    </location>
</feature>
<evidence type="ECO:0000313" key="13">
    <source>
        <dbReference type="EMBL" id="SFG40005.1"/>
    </source>
</evidence>
<dbReference type="Proteomes" id="UP000182635">
    <property type="component" value="Unassembled WGS sequence"/>
</dbReference>
<protein>
    <recommendedName>
        <fullName evidence="4">Putative hemin transport system permease protein HrtB</fullName>
    </recommendedName>
</protein>
<dbReference type="InterPro" id="IPR003838">
    <property type="entry name" value="ABC3_permease_C"/>
</dbReference>
<keyword evidence="6" id="KW-1003">Cell membrane</keyword>
<dbReference type="EMBL" id="FOPI01000017">
    <property type="protein sequence ID" value="SFG40005.1"/>
    <property type="molecule type" value="Genomic_DNA"/>
</dbReference>
<evidence type="ECO:0000259" key="12">
    <source>
        <dbReference type="Pfam" id="PF02687"/>
    </source>
</evidence>
<proteinExistence type="inferred from homology"/>
<reference evidence="14" key="1">
    <citation type="submission" date="2016-10" db="EMBL/GenBank/DDBJ databases">
        <authorList>
            <person name="Varghese N."/>
            <person name="Submissions S."/>
        </authorList>
    </citation>
    <scope>NUCLEOTIDE SEQUENCE [LARGE SCALE GENOMIC DNA]</scope>
    <source>
        <strain evidence="14">DSM 20403</strain>
    </source>
</reference>
<accession>A0A1I2RH69</accession>
<dbReference type="InterPro" id="IPR051125">
    <property type="entry name" value="ABC-4/HrtB_transporter"/>
</dbReference>
<comment type="function">
    <text evidence="10">Part of the ABC transporter complex hrt involved in hemin import. Responsible for the translocation of the substrate across the membrane.</text>
</comment>
<evidence type="ECO:0000256" key="3">
    <source>
        <dbReference type="ARBA" id="ARBA00011131"/>
    </source>
</evidence>
<evidence type="ECO:0000256" key="11">
    <source>
        <dbReference type="SAM" id="Phobius"/>
    </source>
</evidence>
<feature type="domain" description="ABC3 transporter permease C-terminal" evidence="12">
    <location>
        <begin position="230"/>
        <end position="341"/>
    </location>
</feature>
<dbReference type="GeneID" id="29802652"/>
<evidence type="ECO:0000313" key="14">
    <source>
        <dbReference type="Proteomes" id="UP000182635"/>
    </source>
</evidence>